<gene>
    <name evidence="3" type="primary">feoA</name>
    <name evidence="3" type="ORF">NBG4_610007</name>
</gene>
<dbReference type="PANTHER" id="PTHR43151">
    <property type="entry name" value="FEOA FAMILY PROTEIN"/>
    <property type="match status" value="1"/>
</dbReference>
<dbReference type="PANTHER" id="PTHR43151:SF1">
    <property type="entry name" value="SSR2333 PROTEIN"/>
    <property type="match status" value="1"/>
</dbReference>
<dbReference type="Pfam" id="PF04023">
    <property type="entry name" value="FeoA"/>
    <property type="match status" value="1"/>
</dbReference>
<protein>
    <submittedName>
        <fullName evidence="3">Ferrous iron transporter, FeoA family protein</fullName>
    </submittedName>
</protein>
<dbReference type="OrthoDB" id="5397380at2"/>
<keyword evidence="1" id="KW-0408">Iron</keyword>
<dbReference type="SMART" id="SM00899">
    <property type="entry name" value="FeoA"/>
    <property type="match status" value="1"/>
</dbReference>
<accession>A0A2U3QJM6</accession>
<evidence type="ECO:0000256" key="1">
    <source>
        <dbReference type="ARBA" id="ARBA00023004"/>
    </source>
</evidence>
<organism evidence="3 4">
    <name type="scientific">Candidatus Sulfobium mesophilum</name>
    <dbReference type="NCBI Taxonomy" id="2016548"/>
    <lineage>
        <taxon>Bacteria</taxon>
        <taxon>Pseudomonadati</taxon>
        <taxon>Nitrospirota</taxon>
        <taxon>Nitrospiria</taxon>
        <taxon>Nitrospirales</taxon>
        <taxon>Nitrospiraceae</taxon>
        <taxon>Candidatus Sulfobium</taxon>
    </lineage>
</organism>
<keyword evidence="4" id="KW-1185">Reference proteome</keyword>
<dbReference type="InterPro" id="IPR053184">
    <property type="entry name" value="FeoA-like"/>
</dbReference>
<evidence type="ECO:0000259" key="2">
    <source>
        <dbReference type="SMART" id="SM00899"/>
    </source>
</evidence>
<dbReference type="EMBL" id="OUUY01000110">
    <property type="protein sequence ID" value="SPQ01598.1"/>
    <property type="molecule type" value="Genomic_DNA"/>
</dbReference>
<dbReference type="SUPFAM" id="SSF50037">
    <property type="entry name" value="C-terminal domain of transcriptional repressors"/>
    <property type="match status" value="1"/>
</dbReference>
<feature type="domain" description="Ferrous iron transporter FeoA-like" evidence="2">
    <location>
        <begin position="2"/>
        <end position="86"/>
    </location>
</feature>
<sequence>MLPLGLLVSGEQAEIMEIKGCKGAHSLDLEKERPGDEQGRIEDMGIRVGKSVQMLNNGGRGPLLLKVDESRIAMGRGMAMKIMVRRKG</sequence>
<dbReference type="GO" id="GO:0046914">
    <property type="term" value="F:transition metal ion binding"/>
    <property type="evidence" value="ECO:0007669"/>
    <property type="project" value="InterPro"/>
</dbReference>
<proteinExistence type="predicted"/>
<dbReference type="InterPro" id="IPR007167">
    <property type="entry name" value="Fe-transptr_FeoA-like"/>
</dbReference>
<dbReference type="Proteomes" id="UP000245125">
    <property type="component" value="Unassembled WGS sequence"/>
</dbReference>
<dbReference type="Gene3D" id="2.30.30.90">
    <property type="match status" value="1"/>
</dbReference>
<dbReference type="AlphaFoldDB" id="A0A2U3QJM6"/>
<dbReference type="InterPro" id="IPR038157">
    <property type="entry name" value="FeoA_core_dom"/>
</dbReference>
<dbReference type="InterPro" id="IPR008988">
    <property type="entry name" value="Transcriptional_repressor_C"/>
</dbReference>
<evidence type="ECO:0000313" key="4">
    <source>
        <dbReference type="Proteomes" id="UP000245125"/>
    </source>
</evidence>
<evidence type="ECO:0000313" key="3">
    <source>
        <dbReference type="EMBL" id="SPQ01598.1"/>
    </source>
</evidence>
<name>A0A2U3QJM6_9BACT</name>
<reference evidence="4" key="1">
    <citation type="submission" date="2018-03" db="EMBL/GenBank/DDBJ databases">
        <authorList>
            <person name="Zecchin S."/>
        </authorList>
    </citation>
    <scope>NUCLEOTIDE SEQUENCE [LARGE SCALE GENOMIC DNA]</scope>
</reference>